<evidence type="ECO:0000256" key="5">
    <source>
        <dbReference type="ARBA" id="ARBA00023002"/>
    </source>
</evidence>
<evidence type="ECO:0000256" key="1">
    <source>
        <dbReference type="ARBA" id="ARBA00001974"/>
    </source>
</evidence>
<comment type="cofactor">
    <cofactor evidence="1">
        <name>FAD</name>
        <dbReference type="ChEBI" id="CHEBI:57692"/>
    </cofactor>
</comment>
<keyword evidence="3" id="KW-0285">Flavoprotein</keyword>
<dbReference type="eggNOG" id="KOG1399">
    <property type="taxonomic scope" value="Eukaryota"/>
</dbReference>
<evidence type="ECO:0008006" key="8">
    <source>
        <dbReference type="Google" id="ProtNLM"/>
    </source>
</evidence>
<sequence>MVSNGFDEPIASAAAGDWAVDPDRFAFTPKRLRVVCIGAGFAGLILAHKLKHERPLDFVDFTIYEKHHEVGGTWLVNTYPGVGCYVFPFEPNPSWSKFYTSGPEIQQYILDTTEKYGLKEKIIFNTALVESIWDEGQGKWELTLDNKGRLFRDKADILINASGQLQQWKWPEIEGFQSFKGKILHTAQWDPTYDWTGKRIAVIGNGSSGIQVVPALQPKAAKLVNYIRHATWVTTNICGFLIEDGKNFAFTEEEKQNFRDNPDEFLKYRKKVESAVFKVMVSGSEENKFLTGLCDQLMRERLAKNPELIEKLIPKYELGCRRISPGEGYLEALQAENARCSFSGIKRFTADGIETEEGEEEFDLIVCATGFNNSFIPSWKLVGRNGQTPEVAWKDKPEAYLSICAAEMPNYFMFGGPNFPSGHSSIPPTLGWSADYMLDWMKKIATEDIKSTAVKGSVVQDYNRYAQQILKRAVWSKNCHAWYKSAKGDSSIVTAMYPGSIVHFMGKMRTRIFGMIVSLITPCM</sequence>
<protein>
    <recommendedName>
        <fullName evidence="8">FAD/NAD(P)-binding domain-containing protein</fullName>
    </recommendedName>
</protein>
<dbReference type="AlphaFoldDB" id="C4JT06"/>
<proteinExistence type="inferred from homology"/>
<keyword evidence="5" id="KW-0560">Oxidoreductase</keyword>
<dbReference type="InterPro" id="IPR051209">
    <property type="entry name" value="FAD-bind_Monooxygenase_sf"/>
</dbReference>
<dbReference type="InterPro" id="IPR020946">
    <property type="entry name" value="Flavin_mOase-like"/>
</dbReference>
<evidence type="ECO:0000256" key="4">
    <source>
        <dbReference type="ARBA" id="ARBA00022827"/>
    </source>
</evidence>
<dbReference type="InterPro" id="IPR036188">
    <property type="entry name" value="FAD/NAD-bd_sf"/>
</dbReference>
<keyword evidence="4" id="KW-0274">FAD</keyword>
<dbReference type="VEuPathDB" id="FungiDB:UREG_05595"/>
<name>C4JT06_UNCRE</name>
<evidence type="ECO:0000313" key="7">
    <source>
        <dbReference type="Proteomes" id="UP000002058"/>
    </source>
</evidence>
<reference evidence="7" key="1">
    <citation type="journal article" date="2009" name="Genome Res.">
        <title>Comparative genomic analyses of the human fungal pathogens Coccidioides and their relatives.</title>
        <authorList>
            <person name="Sharpton T.J."/>
            <person name="Stajich J.E."/>
            <person name="Rounsley S.D."/>
            <person name="Gardner M.J."/>
            <person name="Wortman J.R."/>
            <person name="Jordar V.S."/>
            <person name="Maiti R."/>
            <person name="Kodira C.D."/>
            <person name="Neafsey D.E."/>
            <person name="Zeng Q."/>
            <person name="Hung C.-Y."/>
            <person name="McMahan C."/>
            <person name="Muszewska A."/>
            <person name="Grynberg M."/>
            <person name="Mandel M.A."/>
            <person name="Kellner E.M."/>
            <person name="Barker B.M."/>
            <person name="Galgiani J.N."/>
            <person name="Orbach M.J."/>
            <person name="Kirkland T.N."/>
            <person name="Cole G.T."/>
            <person name="Henn M.R."/>
            <person name="Birren B.W."/>
            <person name="Taylor J.W."/>
        </authorList>
    </citation>
    <scope>NUCLEOTIDE SEQUENCE [LARGE SCALE GENOMIC DNA]</scope>
    <source>
        <strain evidence="7">UAMH 1704</strain>
    </source>
</reference>
<comment type="similarity">
    <text evidence="2">Belongs to the FAD-binding monooxygenase family.</text>
</comment>
<evidence type="ECO:0000256" key="2">
    <source>
        <dbReference type="ARBA" id="ARBA00010139"/>
    </source>
</evidence>
<dbReference type="GeneID" id="8441101"/>
<dbReference type="EMBL" id="CH476617">
    <property type="protein sequence ID" value="EEP80753.1"/>
    <property type="molecule type" value="Genomic_DNA"/>
</dbReference>
<dbReference type="Pfam" id="PF00743">
    <property type="entry name" value="FMO-like"/>
    <property type="match status" value="1"/>
</dbReference>
<dbReference type="Proteomes" id="UP000002058">
    <property type="component" value="Unassembled WGS sequence"/>
</dbReference>
<dbReference type="KEGG" id="ure:UREG_05595"/>
<evidence type="ECO:0000256" key="3">
    <source>
        <dbReference type="ARBA" id="ARBA00022630"/>
    </source>
</evidence>
<organism evidence="6 7">
    <name type="scientific">Uncinocarpus reesii (strain UAMH 1704)</name>
    <dbReference type="NCBI Taxonomy" id="336963"/>
    <lineage>
        <taxon>Eukaryota</taxon>
        <taxon>Fungi</taxon>
        <taxon>Dikarya</taxon>
        <taxon>Ascomycota</taxon>
        <taxon>Pezizomycotina</taxon>
        <taxon>Eurotiomycetes</taxon>
        <taxon>Eurotiomycetidae</taxon>
        <taxon>Onygenales</taxon>
        <taxon>Onygenaceae</taxon>
        <taxon>Uncinocarpus</taxon>
    </lineage>
</organism>
<dbReference type="GO" id="GO:0050660">
    <property type="term" value="F:flavin adenine dinucleotide binding"/>
    <property type="evidence" value="ECO:0007669"/>
    <property type="project" value="InterPro"/>
</dbReference>
<accession>C4JT06</accession>
<gene>
    <name evidence="6" type="ORF">UREG_05595</name>
</gene>
<dbReference type="InParanoid" id="C4JT06"/>
<dbReference type="GO" id="GO:0050661">
    <property type="term" value="F:NADP binding"/>
    <property type="evidence" value="ECO:0007669"/>
    <property type="project" value="InterPro"/>
</dbReference>
<dbReference type="PANTHER" id="PTHR42877">
    <property type="entry name" value="L-ORNITHINE N(5)-MONOOXYGENASE-RELATED"/>
    <property type="match status" value="1"/>
</dbReference>
<dbReference type="GO" id="GO:0004499">
    <property type="term" value="F:N,N-dimethylaniline monooxygenase activity"/>
    <property type="evidence" value="ECO:0007669"/>
    <property type="project" value="InterPro"/>
</dbReference>
<dbReference type="PANTHER" id="PTHR42877:SF11">
    <property type="entry name" value="MONOOXYGENASE, PUTATIVE (AFU_ORTHOLOGUE AFUA_6G13790)-RELATED"/>
    <property type="match status" value="1"/>
</dbReference>
<dbReference type="OrthoDB" id="74360at2759"/>
<dbReference type="RefSeq" id="XP_002584906.1">
    <property type="nucleotide sequence ID" value="XM_002584860.1"/>
</dbReference>
<dbReference type="SUPFAM" id="SSF51905">
    <property type="entry name" value="FAD/NAD(P)-binding domain"/>
    <property type="match status" value="3"/>
</dbReference>
<dbReference type="HOGENOM" id="CLU_006937_6_2_1"/>
<keyword evidence="7" id="KW-1185">Reference proteome</keyword>
<dbReference type="OMA" id="SKGCHAW"/>
<dbReference type="Gene3D" id="3.50.50.60">
    <property type="entry name" value="FAD/NAD(P)-binding domain"/>
    <property type="match status" value="2"/>
</dbReference>
<evidence type="ECO:0000313" key="6">
    <source>
        <dbReference type="EMBL" id="EEP80753.1"/>
    </source>
</evidence>